<dbReference type="RefSeq" id="WP_344838127.1">
    <property type="nucleotide sequence ID" value="NZ_BAABAA010000001.1"/>
</dbReference>
<feature type="region of interest" description="Disordered" evidence="3">
    <location>
        <begin position="391"/>
        <end position="428"/>
    </location>
</feature>
<keyword evidence="5" id="KW-1185">Reference proteome</keyword>
<dbReference type="InterPro" id="IPR036396">
    <property type="entry name" value="Cyt_P450_sf"/>
</dbReference>
<dbReference type="PROSITE" id="PS00086">
    <property type="entry name" value="CYTOCHROME_P450"/>
    <property type="match status" value="1"/>
</dbReference>
<dbReference type="PRINTS" id="PR00359">
    <property type="entry name" value="BP450"/>
</dbReference>
<evidence type="ECO:0000313" key="4">
    <source>
        <dbReference type="EMBL" id="GAA3545844.1"/>
    </source>
</evidence>
<dbReference type="Proteomes" id="UP001501222">
    <property type="component" value="Unassembled WGS sequence"/>
</dbReference>
<dbReference type="SUPFAM" id="SSF48264">
    <property type="entry name" value="Cytochrome P450"/>
    <property type="match status" value="1"/>
</dbReference>
<dbReference type="Pfam" id="PF00067">
    <property type="entry name" value="p450"/>
    <property type="match status" value="1"/>
</dbReference>
<dbReference type="PRINTS" id="PR00385">
    <property type="entry name" value="P450"/>
</dbReference>
<keyword evidence="2" id="KW-0503">Monooxygenase</keyword>
<evidence type="ECO:0000256" key="1">
    <source>
        <dbReference type="ARBA" id="ARBA00010617"/>
    </source>
</evidence>
<dbReference type="Gene3D" id="1.10.630.10">
    <property type="entry name" value="Cytochrome P450"/>
    <property type="match status" value="1"/>
</dbReference>
<dbReference type="EMBL" id="BAABAA010000001">
    <property type="protein sequence ID" value="GAA3545844.1"/>
    <property type="molecule type" value="Genomic_DNA"/>
</dbReference>
<evidence type="ECO:0000313" key="5">
    <source>
        <dbReference type="Proteomes" id="UP001501222"/>
    </source>
</evidence>
<dbReference type="InterPro" id="IPR017972">
    <property type="entry name" value="Cyt_P450_CS"/>
</dbReference>
<evidence type="ECO:0000256" key="2">
    <source>
        <dbReference type="RuleBase" id="RU000461"/>
    </source>
</evidence>
<protein>
    <submittedName>
        <fullName evidence="4">Cytochrome P450</fullName>
    </submittedName>
</protein>
<dbReference type="CDD" id="cd20625">
    <property type="entry name" value="CYP164-like"/>
    <property type="match status" value="1"/>
</dbReference>
<keyword evidence="2" id="KW-0408">Iron</keyword>
<comment type="similarity">
    <text evidence="1 2">Belongs to the cytochrome P450 family.</text>
</comment>
<organism evidence="4 5">
    <name type="scientific">Kribbella ginsengisoli</name>
    <dbReference type="NCBI Taxonomy" id="363865"/>
    <lineage>
        <taxon>Bacteria</taxon>
        <taxon>Bacillati</taxon>
        <taxon>Actinomycetota</taxon>
        <taxon>Actinomycetes</taxon>
        <taxon>Propionibacteriales</taxon>
        <taxon>Kribbellaceae</taxon>
        <taxon>Kribbella</taxon>
    </lineage>
</organism>
<accession>A0ABP6W4K9</accession>
<keyword evidence="2" id="KW-0479">Metal-binding</keyword>
<dbReference type="PANTHER" id="PTHR46696">
    <property type="entry name" value="P450, PUTATIVE (EUROFUNG)-RELATED"/>
    <property type="match status" value="1"/>
</dbReference>
<proteinExistence type="inferred from homology"/>
<reference evidence="5" key="1">
    <citation type="journal article" date="2019" name="Int. J. Syst. Evol. Microbiol.">
        <title>The Global Catalogue of Microorganisms (GCM) 10K type strain sequencing project: providing services to taxonomists for standard genome sequencing and annotation.</title>
        <authorList>
            <consortium name="The Broad Institute Genomics Platform"/>
            <consortium name="The Broad Institute Genome Sequencing Center for Infectious Disease"/>
            <person name="Wu L."/>
            <person name="Ma J."/>
        </authorList>
    </citation>
    <scope>NUCLEOTIDE SEQUENCE [LARGE SCALE GENOMIC DNA]</scope>
    <source>
        <strain evidence="5">JCM 16928</strain>
    </source>
</reference>
<evidence type="ECO:0000256" key="3">
    <source>
        <dbReference type="SAM" id="MobiDB-lite"/>
    </source>
</evidence>
<keyword evidence="2" id="KW-0349">Heme</keyword>
<dbReference type="PANTHER" id="PTHR46696:SF1">
    <property type="entry name" value="CYTOCHROME P450 YJIB-RELATED"/>
    <property type="match status" value="1"/>
</dbReference>
<name>A0ABP6W4K9_9ACTN</name>
<sequence length="428" mass="46732">MAQVGQTLSFAASLYRQRLSVAWVGYARNDPMALLQLRPGRDDPYRIYERIRLEGPLVPTRLGNWVTTSHTVCDLVLRDRRFGVRPAGATVGDTPTDEVDLSFLDMNPPDHTRLRRLAQPAFSPKQMAGYRPQIEATVDELLDQAGSSFDLVSGLAAPLPIAVITNLLGIPEADAENFARYGTVIGGALDGVQSLSHAARLQKADAELGALFTELFALRRREPADDIISRLVAAEGEQIRPAEMLPMCILLLVAGFETTVNLIGNAVNALLDHPDQWDALCADPATMAAKAVEETLRFDPPVQRTGRFALQPLELAGKPVHEGQFVVTLLGAANRDPEAFTDPDTFDITREHTADHLAFSSGIHYCVGQPLAQLEATIALKTLAERAPTLRRTGPTRRRNSNTIRGPIHLPVHTGTPVRRTATPPAHR</sequence>
<comment type="caution">
    <text evidence="4">The sequence shown here is derived from an EMBL/GenBank/DDBJ whole genome shotgun (WGS) entry which is preliminary data.</text>
</comment>
<dbReference type="InterPro" id="IPR002397">
    <property type="entry name" value="Cyt_P450_B"/>
</dbReference>
<dbReference type="InterPro" id="IPR001128">
    <property type="entry name" value="Cyt_P450"/>
</dbReference>
<keyword evidence="2" id="KW-0560">Oxidoreductase</keyword>
<gene>
    <name evidence="4" type="ORF">GCM10022235_11990</name>
</gene>